<evidence type="ECO:0000313" key="1">
    <source>
        <dbReference type="EMBL" id="KAH7933134.1"/>
    </source>
</evidence>
<protein>
    <submittedName>
        <fullName evidence="1">Uncharacterized protein</fullName>
    </submittedName>
</protein>
<accession>A0ACB8C2S2</accession>
<sequence>MCPPVFGWDLVEETRELAEGGQVPHGLLEGDERNRIRELCRFPPASEPEARTFDRPTFFAVSGNTYLPWTGNTLEESIREEITRNERTFQSMKAGAYALPYDFSRFDHQPRTDEVVGFQSVTFERALHGAHCWQPDDVILFEYLFEHEFHNTTVTSPTRLGEQRSFRVVPDSYVDVLGVKVGHDVLGAEVNEIKFTLRPGRTEFLRVETSDRASASYPLPNDPPPVPKKTLEHATTNKRCLLDPNHQSGECTARRLTEPELVNEFIVFVMERMLAKMGVDRRLAKIPVSLGGLGLFPWDGK</sequence>
<reference evidence="1" key="1">
    <citation type="submission" date="2020-05" db="EMBL/GenBank/DDBJ databases">
        <title>Large-scale comparative analyses of tick genomes elucidate their genetic diversity and vector capacities.</title>
        <authorList>
            <person name="Jia N."/>
            <person name="Wang J."/>
            <person name="Shi W."/>
            <person name="Du L."/>
            <person name="Sun Y."/>
            <person name="Zhan W."/>
            <person name="Jiang J."/>
            <person name="Wang Q."/>
            <person name="Zhang B."/>
            <person name="Ji P."/>
            <person name="Sakyi L.B."/>
            <person name="Cui X."/>
            <person name="Yuan T."/>
            <person name="Jiang B."/>
            <person name="Yang W."/>
            <person name="Lam T.T.-Y."/>
            <person name="Chang Q."/>
            <person name="Ding S."/>
            <person name="Wang X."/>
            <person name="Zhu J."/>
            <person name="Ruan X."/>
            <person name="Zhao L."/>
            <person name="Wei J."/>
            <person name="Que T."/>
            <person name="Du C."/>
            <person name="Cheng J."/>
            <person name="Dai P."/>
            <person name="Han X."/>
            <person name="Huang E."/>
            <person name="Gao Y."/>
            <person name="Liu J."/>
            <person name="Shao H."/>
            <person name="Ye R."/>
            <person name="Li L."/>
            <person name="Wei W."/>
            <person name="Wang X."/>
            <person name="Wang C."/>
            <person name="Yang T."/>
            <person name="Huo Q."/>
            <person name="Li W."/>
            <person name="Guo W."/>
            <person name="Chen H."/>
            <person name="Zhou L."/>
            <person name="Ni X."/>
            <person name="Tian J."/>
            <person name="Zhou Y."/>
            <person name="Sheng Y."/>
            <person name="Liu T."/>
            <person name="Pan Y."/>
            <person name="Xia L."/>
            <person name="Li J."/>
            <person name="Zhao F."/>
            <person name="Cao W."/>
        </authorList>
    </citation>
    <scope>NUCLEOTIDE SEQUENCE</scope>
    <source>
        <strain evidence="1">Dsil-2018</strain>
    </source>
</reference>
<dbReference type="Proteomes" id="UP000821865">
    <property type="component" value="Chromosome 9"/>
</dbReference>
<evidence type="ECO:0000313" key="2">
    <source>
        <dbReference type="Proteomes" id="UP000821865"/>
    </source>
</evidence>
<proteinExistence type="predicted"/>
<comment type="caution">
    <text evidence="1">The sequence shown here is derived from an EMBL/GenBank/DDBJ whole genome shotgun (WGS) entry which is preliminary data.</text>
</comment>
<organism evidence="1 2">
    <name type="scientific">Dermacentor silvarum</name>
    <name type="common">Tick</name>
    <dbReference type="NCBI Taxonomy" id="543639"/>
    <lineage>
        <taxon>Eukaryota</taxon>
        <taxon>Metazoa</taxon>
        <taxon>Ecdysozoa</taxon>
        <taxon>Arthropoda</taxon>
        <taxon>Chelicerata</taxon>
        <taxon>Arachnida</taxon>
        <taxon>Acari</taxon>
        <taxon>Parasitiformes</taxon>
        <taxon>Ixodida</taxon>
        <taxon>Ixodoidea</taxon>
        <taxon>Ixodidae</taxon>
        <taxon>Rhipicephalinae</taxon>
        <taxon>Dermacentor</taxon>
    </lineage>
</organism>
<name>A0ACB8C2S2_DERSI</name>
<dbReference type="EMBL" id="CM023478">
    <property type="protein sequence ID" value="KAH7933134.1"/>
    <property type="molecule type" value="Genomic_DNA"/>
</dbReference>
<keyword evidence="2" id="KW-1185">Reference proteome</keyword>
<gene>
    <name evidence="1" type="ORF">HPB49_008997</name>
</gene>